<dbReference type="EMBL" id="JACBAD010002115">
    <property type="protein sequence ID" value="KAF7115356.1"/>
    <property type="molecule type" value="Genomic_DNA"/>
</dbReference>
<gene>
    <name evidence="2" type="ORF">CNMCM5793_002172</name>
    <name evidence="3" type="ORF">CNMCM6106_003528</name>
</gene>
<name>A0A8H6P211_9EURO</name>
<keyword evidence="4" id="KW-1185">Reference proteome</keyword>
<proteinExistence type="predicted"/>
<organism evidence="2 4">
    <name type="scientific">Aspergillus hiratsukae</name>
    <dbReference type="NCBI Taxonomy" id="1194566"/>
    <lineage>
        <taxon>Eukaryota</taxon>
        <taxon>Fungi</taxon>
        <taxon>Dikarya</taxon>
        <taxon>Ascomycota</taxon>
        <taxon>Pezizomycotina</taxon>
        <taxon>Eurotiomycetes</taxon>
        <taxon>Eurotiomycetidae</taxon>
        <taxon>Eurotiales</taxon>
        <taxon>Aspergillaceae</taxon>
        <taxon>Aspergillus</taxon>
        <taxon>Aspergillus subgen. Fumigati</taxon>
    </lineage>
</organism>
<evidence type="ECO:0000256" key="1">
    <source>
        <dbReference type="SAM" id="MobiDB-lite"/>
    </source>
</evidence>
<dbReference type="Proteomes" id="UP000662466">
    <property type="component" value="Unassembled WGS sequence"/>
</dbReference>
<evidence type="ECO:0000313" key="2">
    <source>
        <dbReference type="EMBL" id="KAF7115356.1"/>
    </source>
</evidence>
<comment type="caution">
    <text evidence="2">The sequence shown here is derived from an EMBL/GenBank/DDBJ whole genome shotgun (WGS) entry which is preliminary data.</text>
</comment>
<feature type="compositionally biased region" description="Basic and acidic residues" evidence="1">
    <location>
        <begin position="79"/>
        <end position="88"/>
    </location>
</feature>
<dbReference type="AlphaFoldDB" id="A0A8H6P211"/>
<protein>
    <submittedName>
        <fullName evidence="2">Uncharacterized protein</fullName>
    </submittedName>
</protein>
<feature type="compositionally biased region" description="Polar residues" evidence="1">
    <location>
        <begin position="53"/>
        <end position="62"/>
    </location>
</feature>
<sequence>MRMQSWFANGIPFNFAIADPGELHADLINEPRLHIHGSDAARCNSMAGRSSRRPQASESEFPSASKKIRELALPPEAPEAGRESDPRSKAIQVDPTL</sequence>
<reference evidence="2" key="1">
    <citation type="submission" date="2020-06" db="EMBL/GenBank/DDBJ databases">
        <title>Draft genome sequences of strains closely related to Aspergillus parafelis and Aspergillus hiratsukae.</title>
        <authorList>
            <person name="Dos Santos R.A.C."/>
            <person name="Rivero-Menendez O."/>
            <person name="Steenwyk J.L."/>
            <person name="Mead M.E."/>
            <person name="Goldman G.H."/>
            <person name="Alastruey-Izquierdo A."/>
            <person name="Rokas A."/>
        </authorList>
    </citation>
    <scope>NUCLEOTIDE SEQUENCE</scope>
    <source>
        <strain evidence="2">CNM-CM5793</strain>
        <strain evidence="3">CNM-CM6106</strain>
    </source>
</reference>
<feature type="region of interest" description="Disordered" evidence="1">
    <location>
        <begin position="44"/>
        <end position="97"/>
    </location>
</feature>
<dbReference type="Proteomes" id="UP000630445">
    <property type="component" value="Unassembled WGS sequence"/>
</dbReference>
<dbReference type="EMBL" id="JACBAF010002082">
    <property type="protein sequence ID" value="KAF7168287.1"/>
    <property type="molecule type" value="Genomic_DNA"/>
</dbReference>
<evidence type="ECO:0000313" key="3">
    <source>
        <dbReference type="EMBL" id="KAF7168287.1"/>
    </source>
</evidence>
<accession>A0A8H6P211</accession>
<evidence type="ECO:0000313" key="4">
    <source>
        <dbReference type="Proteomes" id="UP000630445"/>
    </source>
</evidence>